<evidence type="ECO:0000256" key="2">
    <source>
        <dbReference type="ARBA" id="ARBA00023125"/>
    </source>
</evidence>
<keyword evidence="2" id="KW-0238">DNA-binding</keyword>
<sequence>MTSGNHGPPVLTRFSTSDPAEAAHVYETAYGRSVRLAAVPTGLPLRHDRWNAGAFCIDDISIALDLRVNAEPLGYVLLAAPRRGCFGRRCDGVDELVGPGEIAVLYQPDLPGSSWSSDLDVTCVLLDLSLIDQVARADPDRPLAPLRFVSFRPIRADAEWRWRQTVRYAESVMAAGGAPGASPLVLGGLGRLLAAATLAAFPSNALREDRPCDRADAHAGTLRRAIAFIESTAGTDIGLVDIARAAGTTPRAVQLAFRSQLGTTPLAYLRRVRLDLARQELSRATPGDGTSVAATAARWGFADPRRFAARYLAAYGELPGRTLHR</sequence>
<dbReference type="Proteomes" id="UP001596207">
    <property type="component" value="Unassembled WGS sequence"/>
</dbReference>
<name>A0ABW1HQX2_9ACTN</name>
<accession>A0ABW1HQX2</accession>
<evidence type="ECO:0000256" key="1">
    <source>
        <dbReference type="ARBA" id="ARBA00023015"/>
    </source>
</evidence>
<dbReference type="SUPFAM" id="SSF46689">
    <property type="entry name" value="Homeodomain-like"/>
    <property type="match status" value="1"/>
</dbReference>
<dbReference type="InterPro" id="IPR050204">
    <property type="entry name" value="AraC_XylS_family_regulators"/>
</dbReference>
<dbReference type="PROSITE" id="PS01124">
    <property type="entry name" value="HTH_ARAC_FAMILY_2"/>
    <property type="match status" value="1"/>
</dbReference>
<evidence type="ECO:0000313" key="6">
    <source>
        <dbReference type="Proteomes" id="UP001596207"/>
    </source>
</evidence>
<dbReference type="EMBL" id="JBHSQQ010000129">
    <property type="protein sequence ID" value="MFC5943737.1"/>
    <property type="molecule type" value="Genomic_DNA"/>
</dbReference>
<dbReference type="InterPro" id="IPR009057">
    <property type="entry name" value="Homeodomain-like_sf"/>
</dbReference>
<dbReference type="SMART" id="SM00342">
    <property type="entry name" value="HTH_ARAC"/>
    <property type="match status" value="1"/>
</dbReference>
<keyword evidence="6" id="KW-1185">Reference proteome</keyword>
<comment type="caution">
    <text evidence="5">The sequence shown here is derived from an EMBL/GenBank/DDBJ whole genome shotgun (WGS) entry which is preliminary data.</text>
</comment>
<proteinExistence type="predicted"/>
<protein>
    <submittedName>
        <fullName evidence="5">Helix-turn-helix domain-containing protein</fullName>
    </submittedName>
</protein>
<feature type="domain" description="HTH araC/xylS-type" evidence="4">
    <location>
        <begin position="223"/>
        <end position="325"/>
    </location>
</feature>
<evidence type="ECO:0000313" key="5">
    <source>
        <dbReference type="EMBL" id="MFC5943737.1"/>
    </source>
</evidence>
<reference evidence="6" key="1">
    <citation type="journal article" date="2019" name="Int. J. Syst. Evol. Microbiol.">
        <title>The Global Catalogue of Microorganisms (GCM) 10K type strain sequencing project: providing services to taxonomists for standard genome sequencing and annotation.</title>
        <authorList>
            <consortium name="The Broad Institute Genomics Platform"/>
            <consortium name="The Broad Institute Genome Sequencing Center for Infectious Disease"/>
            <person name="Wu L."/>
            <person name="Ma J."/>
        </authorList>
    </citation>
    <scope>NUCLEOTIDE SEQUENCE [LARGE SCALE GENOMIC DNA]</scope>
    <source>
        <strain evidence="6">CGMCC 4.7173</strain>
    </source>
</reference>
<evidence type="ECO:0000259" key="4">
    <source>
        <dbReference type="PROSITE" id="PS01124"/>
    </source>
</evidence>
<organism evidence="5 6">
    <name type="scientific">Micromonospora harpali</name>
    <dbReference type="NCBI Taxonomy" id="1490225"/>
    <lineage>
        <taxon>Bacteria</taxon>
        <taxon>Bacillati</taxon>
        <taxon>Actinomycetota</taxon>
        <taxon>Actinomycetes</taxon>
        <taxon>Micromonosporales</taxon>
        <taxon>Micromonosporaceae</taxon>
        <taxon>Micromonospora</taxon>
    </lineage>
</organism>
<dbReference type="PANTHER" id="PTHR46796">
    <property type="entry name" value="HTH-TYPE TRANSCRIPTIONAL ACTIVATOR RHAS-RELATED"/>
    <property type="match status" value="1"/>
</dbReference>
<dbReference type="InterPro" id="IPR018060">
    <property type="entry name" value="HTH_AraC"/>
</dbReference>
<dbReference type="Gene3D" id="1.10.10.60">
    <property type="entry name" value="Homeodomain-like"/>
    <property type="match status" value="1"/>
</dbReference>
<gene>
    <name evidence="5" type="ORF">ACFPZ4_19900</name>
</gene>
<keyword evidence="3" id="KW-0804">Transcription</keyword>
<keyword evidence="1" id="KW-0805">Transcription regulation</keyword>
<dbReference type="PANTHER" id="PTHR46796:SF12">
    <property type="entry name" value="HTH-TYPE DNA-BINDING TRANSCRIPTIONAL ACTIVATOR EUTR"/>
    <property type="match status" value="1"/>
</dbReference>
<evidence type="ECO:0000256" key="3">
    <source>
        <dbReference type="ARBA" id="ARBA00023163"/>
    </source>
</evidence>
<dbReference type="RefSeq" id="WP_353899958.1">
    <property type="nucleotide sequence ID" value="NZ_CP158970.1"/>
</dbReference>
<dbReference type="Pfam" id="PF12833">
    <property type="entry name" value="HTH_18"/>
    <property type="match status" value="1"/>
</dbReference>